<dbReference type="RefSeq" id="WP_080462908.1">
    <property type="nucleotide sequence ID" value="NZ_BMNJ01000001.1"/>
</dbReference>
<dbReference type="EMBL" id="BMNJ01000001">
    <property type="protein sequence ID" value="GGO94810.1"/>
    <property type="molecule type" value="Genomic_DNA"/>
</dbReference>
<keyword evidence="4" id="KW-0472">Membrane</keyword>
<accession>A0A8H9H761</accession>
<dbReference type="InterPro" id="IPR038261">
    <property type="entry name" value="GPP34-like_sf"/>
</dbReference>
<evidence type="ECO:0000256" key="3">
    <source>
        <dbReference type="ARBA" id="ARBA00023121"/>
    </source>
</evidence>
<keyword evidence="3" id="KW-0446">Lipid-binding</keyword>
<keyword evidence="6" id="KW-1185">Reference proteome</keyword>
<protein>
    <recommendedName>
        <fullName evidence="7">GPP34 family phosphoprotein</fullName>
    </recommendedName>
</protein>
<dbReference type="OrthoDB" id="4419256at2"/>
<reference evidence="5" key="1">
    <citation type="journal article" date="2014" name="Int. J. Syst. Evol. Microbiol.">
        <title>Complete genome sequence of Corynebacterium casei LMG S-19264T (=DSM 44701T), isolated from a smear-ripened cheese.</title>
        <authorList>
            <consortium name="US DOE Joint Genome Institute (JGI-PGF)"/>
            <person name="Walter F."/>
            <person name="Albersmeier A."/>
            <person name="Kalinowski J."/>
            <person name="Ruckert C."/>
        </authorList>
    </citation>
    <scope>NUCLEOTIDE SEQUENCE</scope>
    <source>
        <strain evidence="5">CGMCC 4.7372</strain>
    </source>
</reference>
<evidence type="ECO:0000256" key="2">
    <source>
        <dbReference type="ARBA" id="ARBA00023034"/>
    </source>
</evidence>
<dbReference type="Gene3D" id="1.10.3630.10">
    <property type="entry name" value="yeast vps74-n-term truncation variant domain like"/>
    <property type="match status" value="1"/>
</dbReference>
<name>A0A8H9H761_9ACTO</name>
<dbReference type="GO" id="GO:0070273">
    <property type="term" value="F:phosphatidylinositol-4-phosphate binding"/>
    <property type="evidence" value="ECO:0007669"/>
    <property type="project" value="InterPro"/>
</dbReference>
<reference evidence="5" key="2">
    <citation type="submission" date="2020-09" db="EMBL/GenBank/DDBJ databases">
        <authorList>
            <person name="Sun Q."/>
            <person name="Zhou Y."/>
        </authorList>
    </citation>
    <scope>NUCLEOTIDE SEQUENCE</scope>
    <source>
        <strain evidence="5">CGMCC 4.7372</strain>
    </source>
</reference>
<dbReference type="GO" id="GO:0012505">
    <property type="term" value="C:endomembrane system"/>
    <property type="evidence" value="ECO:0007669"/>
    <property type="project" value="UniProtKB-ARBA"/>
</dbReference>
<sequence>MLIAEKLLLLLLTDSGSRESRASLMAPVALRAAVLIDLAQAGRIRIGEDKKKTVRIIDHSPTGHPVLDAALAALAPKDGKRIGTIARWGGLRALELAADSLKSAGILGETKGGIFNWFTRYPALNPAPEAALRAHLEAVIRGEAPA</sequence>
<proteinExistence type="predicted"/>
<evidence type="ECO:0000256" key="4">
    <source>
        <dbReference type="ARBA" id="ARBA00023136"/>
    </source>
</evidence>
<organism evidence="5 6">
    <name type="scientific">Actinomyces gaoshouyii</name>
    <dbReference type="NCBI Taxonomy" id="1960083"/>
    <lineage>
        <taxon>Bacteria</taxon>
        <taxon>Bacillati</taxon>
        <taxon>Actinomycetota</taxon>
        <taxon>Actinomycetes</taxon>
        <taxon>Actinomycetales</taxon>
        <taxon>Actinomycetaceae</taxon>
        <taxon>Actinomyces</taxon>
    </lineage>
</organism>
<dbReference type="AlphaFoldDB" id="A0A8H9H761"/>
<dbReference type="InterPro" id="IPR008628">
    <property type="entry name" value="GPP34-like"/>
</dbReference>
<dbReference type="Pfam" id="PF05719">
    <property type="entry name" value="GPP34"/>
    <property type="match status" value="1"/>
</dbReference>
<evidence type="ECO:0008006" key="7">
    <source>
        <dbReference type="Google" id="ProtNLM"/>
    </source>
</evidence>
<keyword evidence="2" id="KW-0333">Golgi apparatus</keyword>
<evidence type="ECO:0000256" key="1">
    <source>
        <dbReference type="ARBA" id="ARBA00004255"/>
    </source>
</evidence>
<dbReference type="Proteomes" id="UP000614239">
    <property type="component" value="Unassembled WGS sequence"/>
</dbReference>
<dbReference type="GO" id="GO:0005737">
    <property type="term" value="C:cytoplasm"/>
    <property type="evidence" value="ECO:0007669"/>
    <property type="project" value="UniProtKB-ARBA"/>
</dbReference>
<comment type="caution">
    <text evidence="5">The sequence shown here is derived from an EMBL/GenBank/DDBJ whole genome shotgun (WGS) entry which is preliminary data.</text>
</comment>
<evidence type="ECO:0000313" key="5">
    <source>
        <dbReference type="EMBL" id="GGO94810.1"/>
    </source>
</evidence>
<gene>
    <name evidence="5" type="ORF">GCM10011612_01130</name>
</gene>
<comment type="subcellular location">
    <subcellularLocation>
        <location evidence="1">Golgi apparatus membrane</location>
        <topology evidence="1">Peripheral membrane protein</topology>
        <orientation evidence="1">Cytoplasmic side</orientation>
    </subcellularLocation>
</comment>
<evidence type="ECO:0000313" key="6">
    <source>
        <dbReference type="Proteomes" id="UP000614239"/>
    </source>
</evidence>